<proteinExistence type="predicted"/>
<gene>
    <name evidence="1" type="ORF">BDN72DRAFT_808966</name>
</gene>
<sequence>MSLRRLAQENNATASATSSPRSNGTSESNGLPSTPRNKAYIYRSPASTPSISSSIPFDWEAARARRPPPYGTPLQNKARKSLSANGNGVASSRKGVVRKKSLIQKITSIPSWIAFQIAVFPNNLPLPTATTSAWIVGGLMHFLNLCVRVSQLRQVPDADLGWEDLYREREDEPWFDWTTPTSLLILIAACLNAGYLFTRIKLYRLHYKTDPVASPNASFVSEQLDFEPLRPPSVMTRVRSGLGNGFSRSWRWLLNMSNPSSTIPPGRTSRIQQLQVWAPGDFEMALFAIYSPAHALLWMATNTTNSVVMLLVMGLVGAQLNALTHSYKLLLKDKDIIAAEVLNEYNQVFVYPRVHPIRHDVAVMTHEAEVVNVWDD</sequence>
<evidence type="ECO:0000313" key="2">
    <source>
        <dbReference type="Proteomes" id="UP000308600"/>
    </source>
</evidence>
<dbReference type="EMBL" id="ML208260">
    <property type="protein sequence ID" value="TFK76432.1"/>
    <property type="molecule type" value="Genomic_DNA"/>
</dbReference>
<dbReference type="Proteomes" id="UP000308600">
    <property type="component" value="Unassembled WGS sequence"/>
</dbReference>
<accession>A0ACD3BHD1</accession>
<reference evidence="1 2" key="1">
    <citation type="journal article" date="2019" name="Nat. Ecol. Evol.">
        <title>Megaphylogeny resolves global patterns of mushroom evolution.</title>
        <authorList>
            <person name="Varga T."/>
            <person name="Krizsan K."/>
            <person name="Foldi C."/>
            <person name="Dima B."/>
            <person name="Sanchez-Garcia M."/>
            <person name="Sanchez-Ramirez S."/>
            <person name="Szollosi G.J."/>
            <person name="Szarkandi J.G."/>
            <person name="Papp V."/>
            <person name="Albert L."/>
            <person name="Andreopoulos W."/>
            <person name="Angelini C."/>
            <person name="Antonin V."/>
            <person name="Barry K.W."/>
            <person name="Bougher N.L."/>
            <person name="Buchanan P."/>
            <person name="Buyck B."/>
            <person name="Bense V."/>
            <person name="Catcheside P."/>
            <person name="Chovatia M."/>
            <person name="Cooper J."/>
            <person name="Damon W."/>
            <person name="Desjardin D."/>
            <person name="Finy P."/>
            <person name="Geml J."/>
            <person name="Haridas S."/>
            <person name="Hughes K."/>
            <person name="Justo A."/>
            <person name="Karasinski D."/>
            <person name="Kautmanova I."/>
            <person name="Kiss B."/>
            <person name="Kocsube S."/>
            <person name="Kotiranta H."/>
            <person name="LaButti K.M."/>
            <person name="Lechner B.E."/>
            <person name="Liimatainen K."/>
            <person name="Lipzen A."/>
            <person name="Lukacs Z."/>
            <person name="Mihaltcheva S."/>
            <person name="Morgado L.N."/>
            <person name="Niskanen T."/>
            <person name="Noordeloos M.E."/>
            <person name="Ohm R.A."/>
            <person name="Ortiz-Santana B."/>
            <person name="Ovrebo C."/>
            <person name="Racz N."/>
            <person name="Riley R."/>
            <person name="Savchenko A."/>
            <person name="Shiryaev A."/>
            <person name="Soop K."/>
            <person name="Spirin V."/>
            <person name="Szebenyi C."/>
            <person name="Tomsovsky M."/>
            <person name="Tulloss R.E."/>
            <person name="Uehling J."/>
            <person name="Grigoriev I.V."/>
            <person name="Vagvolgyi C."/>
            <person name="Papp T."/>
            <person name="Martin F.M."/>
            <person name="Miettinen O."/>
            <person name="Hibbett D.S."/>
            <person name="Nagy L.G."/>
        </authorList>
    </citation>
    <scope>NUCLEOTIDE SEQUENCE [LARGE SCALE GENOMIC DNA]</scope>
    <source>
        <strain evidence="1 2">NL-1719</strain>
    </source>
</reference>
<name>A0ACD3BHD1_9AGAR</name>
<organism evidence="1 2">
    <name type="scientific">Pluteus cervinus</name>
    <dbReference type="NCBI Taxonomy" id="181527"/>
    <lineage>
        <taxon>Eukaryota</taxon>
        <taxon>Fungi</taxon>
        <taxon>Dikarya</taxon>
        <taxon>Basidiomycota</taxon>
        <taxon>Agaricomycotina</taxon>
        <taxon>Agaricomycetes</taxon>
        <taxon>Agaricomycetidae</taxon>
        <taxon>Agaricales</taxon>
        <taxon>Pluteineae</taxon>
        <taxon>Pluteaceae</taxon>
        <taxon>Pluteus</taxon>
    </lineage>
</organism>
<evidence type="ECO:0000313" key="1">
    <source>
        <dbReference type="EMBL" id="TFK76432.1"/>
    </source>
</evidence>
<protein>
    <submittedName>
        <fullName evidence="1">Uncharacterized protein</fullName>
    </submittedName>
</protein>
<keyword evidence="2" id="KW-1185">Reference proteome</keyword>